<dbReference type="EMBL" id="MFJN01000002">
    <property type="protein sequence ID" value="OGG22434.1"/>
    <property type="molecule type" value="Genomic_DNA"/>
</dbReference>
<dbReference type="Gene3D" id="3.30.70.2650">
    <property type="match status" value="1"/>
</dbReference>
<sequence length="248" mass="29675">MRKLLRPRDYLLLTIGILGDTFEEVKDPFGLQEQGSLYLYGWVPERWKKHNFERAVKRMLKTGDIEKILSHGKPVLRLTSAGRGKWLREFPLFELSRKRWDGWWRMVAFDIPNKLKGRRASLREKLEGLGMGRLQESLYITPFDFGGDLQEFINNHELSEYVEVFEARHIFGHDPQTLAYRVWHLDRLEERYSEFRQQLEKNQSFTSLDRFKFQTQFEEILLDDPLLPKELLPKDWDGFKVRKLILGM</sequence>
<name>A0A1F6ACK6_9BACT</name>
<dbReference type="Pfam" id="PF08223">
    <property type="entry name" value="PaaX_C"/>
    <property type="match status" value="1"/>
</dbReference>
<evidence type="ECO:0000259" key="1">
    <source>
        <dbReference type="Pfam" id="PF08223"/>
    </source>
</evidence>
<dbReference type="Gene3D" id="1.20.58.1460">
    <property type="match status" value="1"/>
</dbReference>
<evidence type="ECO:0000313" key="4">
    <source>
        <dbReference type="Proteomes" id="UP000177092"/>
    </source>
</evidence>
<evidence type="ECO:0000313" key="3">
    <source>
        <dbReference type="EMBL" id="OGG22434.1"/>
    </source>
</evidence>
<organism evidence="3 4">
    <name type="scientific">Candidatus Gottesmanbacteria bacterium RIFCSPHIGHO2_02_FULL_40_13</name>
    <dbReference type="NCBI Taxonomy" id="1798384"/>
    <lineage>
        <taxon>Bacteria</taxon>
        <taxon>Candidatus Gottesmaniibacteriota</taxon>
    </lineage>
</organism>
<dbReference type="InterPro" id="IPR013225">
    <property type="entry name" value="PaaX_C"/>
</dbReference>
<gene>
    <name evidence="3" type="ORF">A3D03_03775</name>
</gene>
<protein>
    <submittedName>
        <fullName evidence="3">Uncharacterized protein</fullName>
    </submittedName>
</protein>
<dbReference type="Pfam" id="PF20803">
    <property type="entry name" value="PaaX_M"/>
    <property type="match status" value="1"/>
</dbReference>
<feature type="domain" description="Transcriptional repressor PaaX-like central Cas2-like" evidence="2">
    <location>
        <begin position="98"/>
        <end position="178"/>
    </location>
</feature>
<reference evidence="3 4" key="1">
    <citation type="journal article" date="2016" name="Nat. Commun.">
        <title>Thousands of microbial genomes shed light on interconnected biogeochemical processes in an aquifer system.</title>
        <authorList>
            <person name="Anantharaman K."/>
            <person name="Brown C.T."/>
            <person name="Hug L.A."/>
            <person name="Sharon I."/>
            <person name="Castelle C.J."/>
            <person name="Probst A.J."/>
            <person name="Thomas B.C."/>
            <person name="Singh A."/>
            <person name="Wilkins M.J."/>
            <person name="Karaoz U."/>
            <person name="Brodie E.L."/>
            <person name="Williams K.H."/>
            <person name="Hubbard S.S."/>
            <person name="Banfield J.F."/>
        </authorList>
    </citation>
    <scope>NUCLEOTIDE SEQUENCE [LARGE SCALE GENOMIC DNA]</scope>
</reference>
<proteinExistence type="predicted"/>
<dbReference type="InterPro" id="IPR048846">
    <property type="entry name" value="PaaX-like_central"/>
</dbReference>
<accession>A0A1F6ACK6</accession>
<dbReference type="PANTHER" id="PTHR30319">
    <property type="entry name" value="PHENYLACETIC ACID REGULATOR-RELATED TRANSCRIPTIONAL REPRESSOR"/>
    <property type="match status" value="1"/>
</dbReference>
<dbReference type="AlphaFoldDB" id="A0A1F6ACK6"/>
<dbReference type="STRING" id="1798384.A3D03_03775"/>
<evidence type="ECO:0000259" key="2">
    <source>
        <dbReference type="Pfam" id="PF20803"/>
    </source>
</evidence>
<feature type="domain" description="Transcriptional repressor PaaX-like C-terminal" evidence="1">
    <location>
        <begin position="183"/>
        <end position="245"/>
    </location>
</feature>
<dbReference type="Proteomes" id="UP000177092">
    <property type="component" value="Unassembled WGS sequence"/>
</dbReference>
<dbReference type="GO" id="GO:0006351">
    <property type="term" value="P:DNA-templated transcription"/>
    <property type="evidence" value="ECO:0007669"/>
    <property type="project" value="TreeGrafter"/>
</dbReference>
<dbReference type="PANTHER" id="PTHR30319:SF1">
    <property type="entry name" value="TRANSCRIPTIONAL REPRESSOR PAAX"/>
    <property type="match status" value="1"/>
</dbReference>
<comment type="caution">
    <text evidence="3">The sequence shown here is derived from an EMBL/GenBank/DDBJ whole genome shotgun (WGS) entry which is preliminary data.</text>
</comment>